<evidence type="ECO:0000256" key="1">
    <source>
        <dbReference type="SAM" id="SignalP"/>
    </source>
</evidence>
<accession>A0AAF3ERH5</accession>
<dbReference type="AlphaFoldDB" id="A0AAF3ERH5"/>
<keyword evidence="2" id="KW-1185">Reference proteome</keyword>
<dbReference type="WBParaSite" id="MBELARI_LOCUS16710">
    <property type="protein sequence ID" value="MBELARI_LOCUS16710"/>
    <property type="gene ID" value="MBELARI_LOCUS16710"/>
</dbReference>
<keyword evidence="1" id="KW-0732">Signal</keyword>
<name>A0AAF3ERH5_9BILA</name>
<organism evidence="2 3">
    <name type="scientific">Mesorhabditis belari</name>
    <dbReference type="NCBI Taxonomy" id="2138241"/>
    <lineage>
        <taxon>Eukaryota</taxon>
        <taxon>Metazoa</taxon>
        <taxon>Ecdysozoa</taxon>
        <taxon>Nematoda</taxon>
        <taxon>Chromadorea</taxon>
        <taxon>Rhabditida</taxon>
        <taxon>Rhabditina</taxon>
        <taxon>Rhabditomorpha</taxon>
        <taxon>Rhabditoidea</taxon>
        <taxon>Rhabditidae</taxon>
        <taxon>Mesorhabditinae</taxon>
        <taxon>Mesorhabditis</taxon>
    </lineage>
</organism>
<feature type="signal peptide" evidence="1">
    <location>
        <begin position="1"/>
        <end position="19"/>
    </location>
</feature>
<proteinExistence type="predicted"/>
<dbReference type="Proteomes" id="UP000887575">
    <property type="component" value="Unassembled WGS sequence"/>
</dbReference>
<feature type="chain" id="PRO_5042122226" evidence="1">
    <location>
        <begin position="20"/>
        <end position="67"/>
    </location>
</feature>
<evidence type="ECO:0000313" key="2">
    <source>
        <dbReference type="Proteomes" id="UP000887575"/>
    </source>
</evidence>
<reference evidence="3" key="1">
    <citation type="submission" date="2024-02" db="UniProtKB">
        <authorList>
            <consortium name="WormBaseParasite"/>
        </authorList>
    </citation>
    <scope>IDENTIFICATION</scope>
</reference>
<evidence type="ECO:0000313" key="3">
    <source>
        <dbReference type="WBParaSite" id="MBELARI_LOCUS16710"/>
    </source>
</evidence>
<protein>
    <submittedName>
        <fullName evidence="3">Uncharacterized protein</fullName>
    </submittedName>
</protein>
<sequence length="67" mass="7519">MKIFSFILVLVSLLVVSDACGALWSCGRKKRELNPQTECIFPPCPINLFKRDVAPNVFNSKFMKSAV</sequence>